<evidence type="ECO:0000256" key="2">
    <source>
        <dbReference type="ARBA" id="ARBA00023125"/>
    </source>
</evidence>
<dbReference type="Pfam" id="PF02311">
    <property type="entry name" value="AraC_binding"/>
    <property type="match status" value="1"/>
</dbReference>
<dbReference type="GO" id="GO:0003700">
    <property type="term" value="F:DNA-binding transcription factor activity"/>
    <property type="evidence" value="ECO:0007669"/>
    <property type="project" value="InterPro"/>
</dbReference>
<dbReference type="SUPFAM" id="SSF46689">
    <property type="entry name" value="Homeodomain-like"/>
    <property type="match status" value="2"/>
</dbReference>
<evidence type="ECO:0000256" key="1">
    <source>
        <dbReference type="ARBA" id="ARBA00023015"/>
    </source>
</evidence>
<dbReference type="EMBL" id="JACHFH010000007">
    <property type="protein sequence ID" value="MBB5335640.1"/>
    <property type="molecule type" value="Genomic_DNA"/>
</dbReference>
<dbReference type="PRINTS" id="PR00032">
    <property type="entry name" value="HTHARAC"/>
</dbReference>
<protein>
    <submittedName>
        <fullName evidence="5">AraC-like DNA-binding protein</fullName>
    </submittedName>
</protein>
<feature type="domain" description="HTH araC/xylS-type" evidence="4">
    <location>
        <begin position="207"/>
        <end position="305"/>
    </location>
</feature>
<dbReference type="Proteomes" id="UP000559117">
    <property type="component" value="Unassembled WGS sequence"/>
</dbReference>
<keyword evidence="2 5" id="KW-0238">DNA-binding</keyword>
<dbReference type="AlphaFoldDB" id="A0A840UHH5"/>
<evidence type="ECO:0000256" key="3">
    <source>
        <dbReference type="ARBA" id="ARBA00023163"/>
    </source>
</evidence>
<dbReference type="InterPro" id="IPR020449">
    <property type="entry name" value="Tscrpt_reg_AraC-type_HTH"/>
</dbReference>
<keyword evidence="6" id="KW-1185">Reference proteome</keyword>
<proteinExistence type="predicted"/>
<dbReference type="InterPro" id="IPR009057">
    <property type="entry name" value="Homeodomain-like_sf"/>
</dbReference>
<keyword evidence="1" id="KW-0805">Transcription regulation</keyword>
<dbReference type="PANTHER" id="PTHR43280:SF2">
    <property type="entry name" value="HTH-TYPE TRANSCRIPTIONAL REGULATOR EXSA"/>
    <property type="match status" value="1"/>
</dbReference>
<sequence>MSEKNILLQQLQCQNCTFICKDRTQGNARKCSRFSCDTVSLRVARIQSGVKGPMFGEHWHEQMQLLYFKKGAAAIHCNGESHKLAPNDILIINSNEIHYGTNFSTDTLYYILKIDFRELFYQKKLYDKIPYIEALLENRLLFQYKIHNDVVLNRLIEVILKEIENPIIGSEIEIQANLFHIAAHLLRHYQQKVLPINHALQNADKLRAALSYLETHYQENISLDFLAAIAVMSPQHFCRLFKKLTGRRPMDYINFLRVNKAIFLLNDKKLNVSEIAAVVGFNDINYFSRVFKKYQMVSPTQFQKNNADF</sequence>
<dbReference type="InterPro" id="IPR037923">
    <property type="entry name" value="HTH-like"/>
</dbReference>
<dbReference type="InterPro" id="IPR018060">
    <property type="entry name" value="HTH_AraC"/>
</dbReference>
<accession>A0A840UHH5</accession>
<comment type="caution">
    <text evidence="5">The sequence shown here is derived from an EMBL/GenBank/DDBJ whole genome shotgun (WGS) entry which is preliminary data.</text>
</comment>
<evidence type="ECO:0000313" key="5">
    <source>
        <dbReference type="EMBL" id="MBB5335640.1"/>
    </source>
</evidence>
<dbReference type="InterPro" id="IPR014710">
    <property type="entry name" value="RmlC-like_jellyroll"/>
</dbReference>
<evidence type="ECO:0000259" key="4">
    <source>
        <dbReference type="PROSITE" id="PS01124"/>
    </source>
</evidence>
<dbReference type="Pfam" id="PF12833">
    <property type="entry name" value="HTH_18"/>
    <property type="match status" value="1"/>
</dbReference>
<keyword evidence="3" id="KW-0804">Transcription</keyword>
<dbReference type="Gene3D" id="2.60.120.10">
    <property type="entry name" value="Jelly Rolls"/>
    <property type="match status" value="1"/>
</dbReference>
<dbReference type="SMART" id="SM00342">
    <property type="entry name" value="HTH_ARAC"/>
    <property type="match status" value="1"/>
</dbReference>
<dbReference type="RefSeq" id="WP_183859812.1">
    <property type="nucleotide sequence ID" value="NZ_JACHFH010000007.1"/>
</dbReference>
<reference evidence="5 6" key="1">
    <citation type="submission" date="2020-08" db="EMBL/GenBank/DDBJ databases">
        <title>Genomic Encyclopedia of Type Strains, Phase IV (KMG-IV): sequencing the most valuable type-strain genomes for metagenomic binning, comparative biology and taxonomic classification.</title>
        <authorList>
            <person name="Goeker M."/>
        </authorList>
    </citation>
    <scope>NUCLEOTIDE SEQUENCE [LARGE SCALE GENOMIC DNA]</scope>
    <source>
        <strain evidence="5 6">DSM 24661</strain>
    </source>
</reference>
<dbReference type="InterPro" id="IPR003313">
    <property type="entry name" value="AraC-bd"/>
</dbReference>
<dbReference type="GO" id="GO:0043565">
    <property type="term" value="F:sequence-specific DNA binding"/>
    <property type="evidence" value="ECO:0007669"/>
    <property type="project" value="InterPro"/>
</dbReference>
<dbReference type="PROSITE" id="PS01124">
    <property type="entry name" value="HTH_ARAC_FAMILY_2"/>
    <property type="match status" value="1"/>
</dbReference>
<name>A0A840UHH5_9FIRM</name>
<dbReference type="PANTHER" id="PTHR43280">
    <property type="entry name" value="ARAC-FAMILY TRANSCRIPTIONAL REGULATOR"/>
    <property type="match status" value="1"/>
</dbReference>
<organism evidence="5 6">
    <name type="scientific">Pectinatus brassicae</name>
    <dbReference type="NCBI Taxonomy" id="862415"/>
    <lineage>
        <taxon>Bacteria</taxon>
        <taxon>Bacillati</taxon>
        <taxon>Bacillota</taxon>
        <taxon>Negativicutes</taxon>
        <taxon>Selenomonadales</taxon>
        <taxon>Selenomonadaceae</taxon>
        <taxon>Pectinatus</taxon>
    </lineage>
</organism>
<dbReference type="SUPFAM" id="SSF51215">
    <property type="entry name" value="Regulatory protein AraC"/>
    <property type="match status" value="1"/>
</dbReference>
<dbReference type="Gene3D" id="1.10.10.60">
    <property type="entry name" value="Homeodomain-like"/>
    <property type="match status" value="2"/>
</dbReference>
<evidence type="ECO:0000313" key="6">
    <source>
        <dbReference type="Proteomes" id="UP000559117"/>
    </source>
</evidence>
<gene>
    <name evidence="5" type="ORF">HNR32_000772</name>
</gene>